<dbReference type="InterPro" id="IPR036967">
    <property type="entry name" value="Ribosomal_uS11_sf"/>
</dbReference>
<sequence length="311" mass="34503">MPSTNILYPGGPFDFHLNPTFRKKRTELPLLQPRITYQARTSEVPPIAIMARPVAMSTMCRSCRRSYLTQAGRANTQTPRSPRTQTAAERWGVDWTGNNNSNSDGSKPGGTNSVEAQDQMMEALRTPQRARAGNLSGFGKNLSQELTSQAQQNAIDAQHSKVSSSEPYHLNVYAHRHNMHITFTEPSRDPILSMSAGDIGLRKAQRSTYDAAYQLAAYFFRKMAEKQWRTGGKKMTTNPTKTISHIQRPGAMTGGVGIEVILRGYGPGREAFQKALLGTEGRQIKPLISRVTDATRLKFGGTRSHKVRRLG</sequence>
<dbReference type="SUPFAM" id="SSF53137">
    <property type="entry name" value="Translational machinery components"/>
    <property type="match status" value="1"/>
</dbReference>
<feature type="region of interest" description="Disordered" evidence="4">
    <location>
        <begin position="70"/>
        <end position="113"/>
    </location>
</feature>
<dbReference type="GO" id="GO:0003735">
    <property type="term" value="F:structural constituent of ribosome"/>
    <property type="evidence" value="ECO:0007669"/>
    <property type="project" value="InterPro"/>
</dbReference>
<proteinExistence type="inferred from homology"/>
<reference evidence="5 6" key="1">
    <citation type="submission" date="2023-08" db="EMBL/GenBank/DDBJ databases">
        <title>Black Yeasts Isolated from many extreme environments.</title>
        <authorList>
            <person name="Coleine C."/>
            <person name="Stajich J.E."/>
            <person name="Selbmann L."/>
        </authorList>
    </citation>
    <scope>NUCLEOTIDE SEQUENCE [LARGE SCALE GENOMIC DNA]</scope>
    <source>
        <strain evidence="5 6">CCFEE 5792</strain>
    </source>
</reference>
<dbReference type="Proteomes" id="UP001358417">
    <property type="component" value="Unassembled WGS sequence"/>
</dbReference>
<evidence type="ECO:0000256" key="3">
    <source>
        <dbReference type="ARBA" id="ARBA00023274"/>
    </source>
</evidence>
<feature type="compositionally biased region" description="Polar residues" evidence="4">
    <location>
        <begin position="235"/>
        <end position="245"/>
    </location>
</feature>
<dbReference type="GeneID" id="89969754"/>
<dbReference type="EMBL" id="JAVRRD010000010">
    <property type="protein sequence ID" value="KAK5054643.1"/>
    <property type="molecule type" value="Genomic_DNA"/>
</dbReference>
<accession>A0AAV9NFD7</accession>
<comment type="caution">
    <text evidence="5">The sequence shown here is derived from an EMBL/GenBank/DDBJ whole genome shotgun (WGS) entry which is preliminary data.</text>
</comment>
<protein>
    <recommendedName>
        <fullName evidence="7">Ribosomal protein S11</fullName>
    </recommendedName>
</protein>
<evidence type="ECO:0000256" key="1">
    <source>
        <dbReference type="ARBA" id="ARBA00006194"/>
    </source>
</evidence>
<dbReference type="InterPro" id="IPR001971">
    <property type="entry name" value="Ribosomal_uS11"/>
</dbReference>
<dbReference type="AlphaFoldDB" id="A0AAV9NFD7"/>
<dbReference type="GO" id="GO:0005840">
    <property type="term" value="C:ribosome"/>
    <property type="evidence" value="ECO:0007669"/>
    <property type="project" value="UniProtKB-KW"/>
</dbReference>
<dbReference type="HAMAP" id="MF_01310">
    <property type="entry name" value="Ribosomal_uS11"/>
    <property type="match status" value="1"/>
</dbReference>
<feature type="compositionally biased region" description="Polar residues" evidence="4">
    <location>
        <begin position="96"/>
        <end position="113"/>
    </location>
</feature>
<keyword evidence="3" id="KW-0687">Ribonucleoprotein</keyword>
<dbReference type="PANTHER" id="PTHR11759">
    <property type="entry name" value="40S RIBOSOMAL PROTEIN S14/30S RIBOSOMAL PROTEIN S11"/>
    <property type="match status" value="1"/>
</dbReference>
<keyword evidence="6" id="KW-1185">Reference proteome</keyword>
<dbReference type="GO" id="GO:0006412">
    <property type="term" value="P:translation"/>
    <property type="evidence" value="ECO:0007669"/>
    <property type="project" value="InterPro"/>
</dbReference>
<feature type="region of interest" description="Disordered" evidence="4">
    <location>
        <begin position="230"/>
        <end position="249"/>
    </location>
</feature>
<keyword evidence="2" id="KW-0689">Ribosomal protein</keyword>
<dbReference type="GO" id="GO:1990904">
    <property type="term" value="C:ribonucleoprotein complex"/>
    <property type="evidence" value="ECO:0007669"/>
    <property type="project" value="UniProtKB-KW"/>
</dbReference>
<comment type="similarity">
    <text evidence="1">Belongs to the universal ribosomal protein uS11 family.</text>
</comment>
<evidence type="ECO:0000313" key="5">
    <source>
        <dbReference type="EMBL" id="KAK5054643.1"/>
    </source>
</evidence>
<evidence type="ECO:0000313" key="6">
    <source>
        <dbReference type="Proteomes" id="UP001358417"/>
    </source>
</evidence>
<dbReference type="RefSeq" id="XP_064707416.1">
    <property type="nucleotide sequence ID" value="XM_064845158.1"/>
</dbReference>
<name>A0AAV9NFD7_9EURO</name>
<gene>
    <name evidence="5" type="ORF">LTR84_001534</name>
</gene>
<evidence type="ECO:0008006" key="7">
    <source>
        <dbReference type="Google" id="ProtNLM"/>
    </source>
</evidence>
<evidence type="ECO:0000256" key="4">
    <source>
        <dbReference type="SAM" id="MobiDB-lite"/>
    </source>
</evidence>
<evidence type="ECO:0000256" key="2">
    <source>
        <dbReference type="ARBA" id="ARBA00022980"/>
    </source>
</evidence>
<feature type="compositionally biased region" description="Polar residues" evidence="4">
    <location>
        <begin position="70"/>
        <end position="87"/>
    </location>
</feature>
<organism evidence="5 6">
    <name type="scientific">Exophiala bonariae</name>
    <dbReference type="NCBI Taxonomy" id="1690606"/>
    <lineage>
        <taxon>Eukaryota</taxon>
        <taxon>Fungi</taxon>
        <taxon>Dikarya</taxon>
        <taxon>Ascomycota</taxon>
        <taxon>Pezizomycotina</taxon>
        <taxon>Eurotiomycetes</taxon>
        <taxon>Chaetothyriomycetidae</taxon>
        <taxon>Chaetothyriales</taxon>
        <taxon>Herpotrichiellaceae</taxon>
        <taxon>Exophiala</taxon>
    </lineage>
</organism>
<dbReference type="Gene3D" id="3.30.420.80">
    <property type="entry name" value="Ribosomal protein S11"/>
    <property type="match status" value="1"/>
</dbReference>